<evidence type="ECO:0000313" key="19">
    <source>
        <dbReference type="Proteomes" id="UP000028701"/>
    </source>
</evidence>
<dbReference type="InterPro" id="IPR010105">
    <property type="entry name" value="TonB_sidphr_rcpt"/>
</dbReference>
<evidence type="ECO:0000256" key="2">
    <source>
        <dbReference type="ARBA" id="ARBA00009810"/>
    </source>
</evidence>
<evidence type="ECO:0000256" key="1">
    <source>
        <dbReference type="ARBA" id="ARBA00004571"/>
    </source>
</evidence>
<evidence type="ECO:0000256" key="15">
    <source>
        <dbReference type="RuleBase" id="RU003357"/>
    </source>
</evidence>
<dbReference type="SUPFAM" id="SSF56935">
    <property type="entry name" value="Porins"/>
    <property type="match status" value="1"/>
</dbReference>
<keyword evidence="13 14" id="KW-0998">Cell outer membrane</keyword>
<dbReference type="InterPro" id="IPR000531">
    <property type="entry name" value="Beta-barrel_TonB"/>
</dbReference>
<evidence type="ECO:0000256" key="3">
    <source>
        <dbReference type="ARBA" id="ARBA00022448"/>
    </source>
</evidence>
<evidence type="ECO:0000256" key="7">
    <source>
        <dbReference type="ARBA" id="ARBA00022729"/>
    </source>
</evidence>
<comment type="subcellular location">
    <subcellularLocation>
        <location evidence="1 14">Cell outer membrane</location>
        <topology evidence="1 14">Multi-pass membrane protein</topology>
    </subcellularLocation>
</comment>
<dbReference type="CDD" id="cd01347">
    <property type="entry name" value="ligand_gated_channel"/>
    <property type="match status" value="1"/>
</dbReference>
<comment type="similarity">
    <text evidence="2 14 15">Belongs to the TonB-dependent receptor family.</text>
</comment>
<organism evidence="18 19">
    <name type="scientific">Agrobacterium rubi TR3 = NBRC 13261</name>
    <dbReference type="NCBI Taxonomy" id="1368415"/>
    <lineage>
        <taxon>Bacteria</taxon>
        <taxon>Pseudomonadati</taxon>
        <taxon>Pseudomonadota</taxon>
        <taxon>Alphaproteobacteria</taxon>
        <taxon>Hyphomicrobiales</taxon>
        <taxon>Rhizobiaceae</taxon>
        <taxon>Rhizobium/Agrobacterium group</taxon>
        <taxon>Agrobacterium</taxon>
    </lineage>
</organism>
<dbReference type="GO" id="GO:0009279">
    <property type="term" value="C:cell outer membrane"/>
    <property type="evidence" value="ECO:0007669"/>
    <property type="project" value="UniProtKB-SubCell"/>
</dbReference>
<dbReference type="Pfam" id="PF00593">
    <property type="entry name" value="TonB_dep_Rec_b-barrel"/>
    <property type="match status" value="1"/>
</dbReference>
<dbReference type="Gene3D" id="3.55.50.30">
    <property type="match status" value="1"/>
</dbReference>
<dbReference type="PANTHER" id="PTHR32552:SF68">
    <property type="entry name" value="FERRICHROME OUTER MEMBRANE TRANSPORTER_PHAGE RECEPTOR"/>
    <property type="match status" value="1"/>
</dbReference>
<name>A0A081CZH3_9HYPH</name>
<proteinExistence type="inferred from homology"/>
<keyword evidence="8" id="KW-0408">Iron</keyword>
<evidence type="ECO:0000256" key="13">
    <source>
        <dbReference type="ARBA" id="ARBA00023237"/>
    </source>
</evidence>
<dbReference type="SMART" id="SM00965">
    <property type="entry name" value="STN"/>
    <property type="match status" value="1"/>
</dbReference>
<evidence type="ECO:0000313" key="18">
    <source>
        <dbReference type="EMBL" id="GAK72069.1"/>
    </source>
</evidence>
<dbReference type="InterPro" id="IPR011662">
    <property type="entry name" value="Secretin/TonB_short_N"/>
</dbReference>
<dbReference type="GO" id="GO:0015891">
    <property type="term" value="P:siderophore transport"/>
    <property type="evidence" value="ECO:0007669"/>
    <property type="project" value="InterPro"/>
</dbReference>
<feature type="chain" id="PRO_5001756287" evidence="16">
    <location>
        <begin position="35"/>
        <end position="796"/>
    </location>
</feature>
<comment type="caution">
    <text evidence="18">The sequence shown here is derived from an EMBL/GenBank/DDBJ whole genome shotgun (WGS) entry which is preliminary data.</text>
</comment>
<reference evidence="18 19" key="1">
    <citation type="submission" date="2014-08" db="EMBL/GenBank/DDBJ databases">
        <title>Whole genome shotgun sequence of Rhizobium rubi NBRC 13261.</title>
        <authorList>
            <person name="Katano-Makiyama Y."/>
            <person name="Hosoyama A."/>
            <person name="Hashimoto M."/>
            <person name="Hosoyama Y."/>
            <person name="Noguchi M."/>
            <person name="Tsuchikane K."/>
            <person name="Uohara A."/>
            <person name="Ohji S."/>
            <person name="Ichikawa N."/>
            <person name="Kimura A."/>
            <person name="Yamazoe A."/>
            <person name="Fujita N."/>
        </authorList>
    </citation>
    <scope>NUCLEOTIDE SEQUENCE [LARGE SCALE GENOMIC DNA]</scope>
    <source>
        <strain evidence="18 19">NBRC 13261</strain>
    </source>
</reference>
<dbReference type="EMBL" id="BBJU01000023">
    <property type="protein sequence ID" value="GAK72069.1"/>
    <property type="molecule type" value="Genomic_DNA"/>
</dbReference>
<dbReference type="GO" id="GO:0038023">
    <property type="term" value="F:signaling receptor activity"/>
    <property type="evidence" value="ECO:0007669"/>
    <property type="project" value="InterPro"/>
</dbReference>
<evidence type="ECO:0000256" key="14">
    <source>
        <dbReference type="PROSITE-ProRule" id="PRU01360"/>
    </source>
</evidence>
<evidence type="ECO:0000256" key="16">
    <source>
        <dbReference type="SAM" id="SignalP"/>
    </source>
</evidence>
<feature type="domain" description="Secretin/TonB short N-terminal" evidence="17">
    <location>
        <begin position="65"/>
        <end position="116"/>
    </location>
</feature>
<dbReference type="AlphaFoldDB" id="A0A081CZH3"/>
<gene>
    <name evidence="18" type="ORF">RRU01S_23_01450</name>
</gene>
<keyword evidence="6 14" id="KW-0812">Transmembrane</keyword>
<dbReference type="InterPro" id="IPR037066">
    <property type="entry name" value="Plug_dom_sf"/>
</dbReference>
<dbReference type="PROSITE" id="PS52016">
    <property type="entry name" value="TONB_DEPENDENT_REC_3"/>
    <property type="match status" value="1"/>
</dbReference>
<evidence type="ECO:0000259" key="17">
    <source>
        <dbReference type="SMART" id="SM00965"/>
    </source>
</evidence>
<evidence type="ECO:0000256" key="6">
    <source>
        <dbReference type="ARBA" id="ARBA00022692"/>
    </source>
</evidence>
<feature type="signal peptide" evidence="16">
    <location>
        <begin position="1"/>
        <end position="34"/>
    </location>
</feature>
<evidence type="ECO:0000256" key="8">
    <source>
        <dbReference type="ARBA" id="ARBA00023004"/>
    </source>
</evidence>
<keyword evidence="5" id="KW-0410">Iron transport</keyword>
<dbReference type="NCBIfam" id="TIGR01783">
    <property type="entry name" value="TonB-siderophor"/>
    <property type="match status" value="1"/>
</dbReference>
<dbReference type="Proteomes" id="UP000028701">
    <property type="component" value="Unassembled WGS sequence"/>
</dbReference>
<evidence type="ECO:0000256" key="9">
    <source>
        <dbReference type="ARBA" id="ARBA00023065"/>
    </source>
</evidence>
<dbReference type="Gene3D" id="2.40.170.20">
    <property type="entry name" value="TonB-dependent receptor, beta-barrel domain"/>
    <property type="match status" value="1"/>
</dbReference>
<protein>
    <submittedName>
        <fullName evidence="18">Putative TonB-dependent receptor</fullName>
    </submittedName>
</protein>
<evidence type="ECO:0000256" key="11">
    <source>
        <dbReference type="ARBA" id="ARBA00023136"/>
    </source>
</evidence>
<dbReference type="OrthoDB" id="9760333at2"/>
<dbReference type="GO" id="GO:0015344">
    <property type="term" value="F:siderophore uptake transmembrane transporter activity"/>
    <property type="evidence" value="ECO:0007669"/>
    <property type="project" value="TreeGrafter"/>
</dbReference>
<dbReference type="RefSeq" id="WP_045231591.1">
    <property type="nucleotide sequence ID" value="NZ_BBJU01000023.1"/>
</dbReference>
<keyword evidence="12 18" id="KW-0675">Receptor</keyword>
<dbReference type="Pfam" id="PF07715">
    <property type="entry name" value="Plug"/>
    <property type="match status" value="1"/>
</dbReference>
<evidence type="ECO:0000256" key="12">
    <source>
        <dbReference type="ARBA" id="ARBA00023170"/>
    </source>
</evidence>
<evidence type="ECO:0000256" key="5">
    <source>
        <dbReference type="ARBA" id="ARBA00022496"/>
    </source>
</evidence>
<keyword evidence="9" id="KW-0406">Ion transport</keyword>
<dbReference type="InterPro" id="IPR039426">
    <property type="entry name" value="TonB-dep_rcpt-like"/>
</dbReference>
<keyword evidence="4 14" id="KW-1134">Transmembrane beta strand</keyword>
<keyword evidence="10 15" id="KW-0798">TonB box</keyword>
<keyword evidence="11 14" id="KW-0472">Membrane</keyword>
<evidence type="ECO:0000256" key="10">
    <source>
        <dbReference type="ARBA" id="ARBA00023077"/>
    </source>
</evidence>
<dbReference type="Gene3D" id="2.170.130.10">
    <property type="entry name" value="TonB-dependent receptor, plug domain"/>
    <property type="match status" value="1"/>
</dbReference>
<dbReference type="eggNOG" id="COG4774">
    <property type="taxonomic scope" value="Bacteria"/>
</dbReference>
<keyword evidence="7 16" id="KW-0732">Signal</keyword>
<dbReference type="PANTHER" id="PTHR32552">
    <property type="entry name" value="FERRICHROME IRON RECEPTOR-RELATED"/>
    <property type="match status" value="1"/>
</dbReference>
<sequence>MILAKRVKKRLWLATTAMIGLSMATVLGTTTAQAQTTSTAPAATLSVPAGSLESAILTLGRQANLRMLYPSAITRGKTTDGVRGPLSVSAAVTQLLAGSGLNFTITGSNTVRIFDPSTGAQQAGAVNDGSTVLETIVVQGSGTGGATGVIETNGYVAKSGRSATKTDTPVAETAQSVSVVSRKQLDDRQPQNVTEAISYTPSARGGQYGAEPRFDAFKLRGIELTYTGVFRDGLRQISSPNGLFRIEPYGVEALAVLRGPAASIYGASSSGGLVDIISKRPTEEPLREIELQYGSYGRVQGAFDLSGPVTEDGSVLYRLTGVGRDARNEIKAIKDDRVMIAPAMTWKPDEGTKFTVLGEYMDSTTGGTWGYINDANGATPVYGGDARFNDFTQKQWRIGYELEHELTDSVTLHHKLRYSDLSTKQEYAFAGVPGLVYEDNKGLATDTYLEGEFETGAAQHKLIGGIDYSFMEYDSRQGYGSSSAPFTDTFTYVPDITVFQNQKQNSIGVYVQDQIEIDAWRIGLGLRHDWHDSEYSAGGLNYSRSDSETTGRASIGYVTPWNIMPYVSYGTSYVANPGVILTSASGSSQAEPTLGKQYEIGLKYEIPDQNVLISAAYFNIDQENASVYAYDSATSQNVLRQLDMRSQGIEFEVTASLDNGLSLTGGYSYNDVEITKLTPQTVGHQLNSTPYHMFSLWADYEVQSGALEGLGVGAGVRYVGSSFGDDLHTPVFNNGARTFVDAAVRYDLGKLNDAMEGVKLQVNATNLLNEVNQVCTTGFCYYDEGRKVVASMKYSF</sequence>
<accession>A0A081CZH3</accession>
<evidence type="ECO:0000256" key="4">
    <source>
        <dbReference type="ARBA" id="ARBA00022452"/>
    </source>
</evidence>
<dbReference type="InterPro" id="IPR012910">
    <property type="entry name" value="Plug_dom"/>
</dbReference>
<keyword evidence="3 14" id="KW-0813">Transport</keyword>
<dbReference type="InterPro" id="IPR036942">
    <property type="entry name" value="Beta-barrel_TonB_sf"/>
</dbReference>